<feature type="domain" description="ABC transporter" evidence="6">
    <location>
        <begin position="40"/>
        <end position="278"/>
    </location>
</feature>
<dbReference type="GO" id="GO:0022857">
    <property type="term" value="F:transmembrane transporter activity"/>
    <property type="evidence" value="ECO:0007669"/>
    <property type="project" value="TreeGrafter"/>
</dbReference>
<dbReference type="InterPro" id="IPR003439">
    <property type="entry name" value="ABC_transporter-like_ATP-bd"/>
</dbReference>
<feature type="region of interest" description="Disordered" evidence="5">
    <location>
        <begin position="1"/>
        <end position="33"/>
    </location>
</feature>
<dbReference type="Pfam" id="PF00005">
    <property type="entry name" value="ABC_tran"/>
    <property type="match status" value="1"/>
</dbReference>
<comment type="similarity">
    <text evidence="4">Belongs to the ABC transporter superfamily. Macrolide exporter (TC 3.A.1.122) family.</text>
</comment>
<dbReference type="EC" id="3.6.3.-" evidence="7"/>
<protein>
    <submittedName>
        <fullName evidence="7">ABC transporter ATP-binding protein</fullName>
        <ecNumber evidence="7">3.6.3.-</ecNumber>
    </submittedName>
</protein>
<evidence type="ECO:0000256" key="2">
    <source>
        <dbReference type="ARBA" id="ARBA00022741"/>
    </source>
</evidence>
<keyword evidence="2" id="KW-0547">Nucleotide-binding</keyword>
<dbReference type="InterPro" id="IPR027417">
    <property type="entry name" value="P-loop_NTPase"/>
</dbReference>
<dbReference type="PROSITE" id="PS00211">
    <property type="entry name" value="ABC_TRANSPORTER_1"/>
    <property type="match status" value="1"/>
</dbReference>
<dbReference type="PROSITE" id="PS50893">
    <property type="entry name" value="ABC_TRANSPORTER_2"/>
    <property type="match status" value="1"/>
</dbReference>
<dbReference type="GO" id="GO:0005886">
    <property type="term" value="C:plasma membrane"/>
    <property type="evidence" value="ECO:0007669"/>
    <property type="project" value="TreeGrafter"/>
</dbReference>
<dbReference type="PANTHER" id="PTHR24220">
    <property type="entry name" value="IMPORT ATP-BINDING PROTEIN"/>
    <property type="match status" value="1"/>
</dbReference>
<dbReference type="AlphaFoldDB" id="A0A5C5WZC7"/>
<evidence type="ECO:0000259" key="6">
    <source>
        <dbReference type="PROSITE" id="PS50893"/>
    </source>
</evidence>
<evidence type="ECO:0000256" key="4">
    <source>
        <dbReference type="ARBA" id="ARBA00038388"/>
    </source>
</evidence>
<organism evidence="7 8">
    <name type="scientific">Allorhodopirellula solitaria</name>
    <dbReference type="NCBI Taxonomy" id="2527987"/>
    <lineage>
        <taxon>Bacteria</taxon>
        <taxon>Pseudomonadati</taxon>
        <taxon>Planctomycetota</taxon>
        <taxon>Planctomycetia</taxon>
        <taxon>Pirellulales</taxon>
        <taxon>Pirellulaceae</taxon>
        <taxon>Allorhodopirellula</taxon>
    </lineage>
</organism>
<dbReference type="SMART" id="SM00382">
    <property type="entry name" value="AAA"/>
    <property type="match status" value="1"/>
</dbReference>
<dbReference type="InterPro" id="IPR017911">
    <property type="entry name" value="MacB-like_ATP-bd"/>
</dbReference>
<evidence type="ECO:0000256" key="5">
    <source>
        <dbReference type="SAM" id="MobiDB-lite"/>
    </source>
</evidence>
<gene>
    <name evidence="7" type="ORF">CA85_45700</name>
</gene>
<dbReference type="InterPro" id="IPR017871">
    <property type="entry name" value="ABC_transporter-like_CS"/>
</dbReference>
<evidence type="ECO:0000256" key="3">
    <source>
        <dbReference type="ARBA" id="ARBA00022840"/>
    </source>
</evidence>
<keyword evidence="8" id="KW-1185">Reference proteome</keyword>
<sequence length="288" mass="31412">MKNFLLHSNPPAPVPISPDVPIPTASPAAEKPTSTAKLATRIDALTKEYVLKSETVRALRGVSFDVPQGDYVAIMGPSGSGKSTLLNMLGCLDQPTSGSLMLGKDNISLMTDDQLADIRSRRIGFVFQSYNLIQQLTVVENIQVPLYYQGLLGPKEYARAVDLAERVGLADRLDHRPNQLSGGQQQRVAIARSLVNDPYFILADEPTGNLDSVTTDEILALFDQLNGEGRTIILVTHEDDVAERARRIIRLKDGMLHSDEPVSDEQRQSARELQAAAALAVKNKQGLS</sequence>
<dbReference type="Proteomes" id="UP000318053">
    <property type="component" value="Unassembled WGS sequence"/>
</dbReference>
<proteinExistence type="inferred from homology"/>
<dbReference type="GO" id="GO:0016887">
    <property type="term" value="F:ATP hydrolysis activity"/>
    <property type="evidence" value="ECO:0007669"/>
    <property type="project" value="InterPro"/>
</dbReference>
<reference evidence="7 8" key="1">
    <citation type="submission" date="2019-02" db="EMBL/GenBank/DDBJ databases">
        <title>Deep-cultivation of Planctomycetes and their phenomic and genomic characterization uncovers novel biology.</title>
        <authorList>
            <person name="Wiegand S."/>
            <person name="Jogler M."/>
            <person name="Boedeker C."/>
            <person name="Pinto D."/>
            <person name="Vollmers J."/>
            <person name="Rivas-Marin E."/>
            <person name="Kohn T."/>
            <person name="Peeters S.H."/>
            <person name="Heuer A."/>
            <person name="Rast P."/>
            <person name="Oberbeckmann S."/>
            <person name="Bunk B."/>
            <person name="Jeske O."/>
            <person name="Meyerdierks A."/>
            <person name="Storesund J.E."/>
            <person name="Kallscheuer N."/>
            <person name="Luecker S."/>
            <person name="Lage O.M."/>
            <person name="Pohl T."/>
            <person name="Merkel B.J."/>
            <person name="Hornburger P."/>
            <person name="Mueller R.-W."/>
            <person name="Bruemmer F."/>
            <person name="Labrenz M."/>
            <person name="Spormann A.M."/>
            <person name="Op Den Camp H."/>
            <person name="Overmann J."/>
            <person name="Amann R."/>
            <person name="Jetten M.S.M."/>
            <person name="Mascher T."/>
            <person name="Medema M.H."/>
            <person name="Devos D.P."/>
            <person name="Kaster A.-K."/>
            <person name="Ovreas L."/>
            <person name="Rohde M."/>
            <person name="Galperin M.Y."/>
            <person name="Jogler C."/>
        </authorList>
    </citation>
    <scope>NUCLEOTIDE SEQUENCE [LARGE SCALE GENOMIC DNA]</scope>
    <source>
        <strain evidence="7 8">CA85</strain>
    </source>
</reference>
<dbReference type="Gene3D" id="3.40.50.300">
    <property type="entry name" value="P-loop containing nucleotide triphosphate hydrolases"/>
    <property type="match status" value="1"/>
</dbReference>
<keyword evidence="1" id="KW-0813">Transport</keyword>
<dbReference type="SUPFAM" id="SSF52540">
    <property type="entry name" value="P-loop containing nucleoside triphosphate hydrolases"/>
    <property type="match status" value="1"/>
</dbReference>
<evidence type="ECO:0000313" key="7">
    <source>
        <dbReference type="EMBL" id="TWT56097.1"/>
    </source>
</evidence>
<evidence type="ECO:0000256" key="1">
    <source>
        <dbReference type="ARBA" id="ARBA00022448"/>
    </source>
</evidence>
<dbReference type="PANTHER" id="PTHR24220:SF86">
    <property type="entry name" value="ABC TRANSPORTER ABCH.1"/>
    <property type="match status" value="1"/>
</dbReference>
<keyword evidence="7" id="KW-0378">Hydrolase</keyword>
<comment type="caution">
    <text evidence="7">The sequence shown here is derived from an EMBL/GenBank/DDBJ whole genome shotgun (WGS) entry which is preliminary data.</text>
</comment>
<name>A0A5C5WZC7_9BACT</name>
<dbReference type="GO" id="GO:0005524">
    <property type="term" value="F:ATP binding"/>
    <property type="evidence" value="ECO:0007669"/>
    <property type="project" value="UniProtKB-KW"/>
</dbReference>
<evidence type="ECO:0000313" key="8">
    <source>
        <dbReference type="Proteomes" id="UP000318053"/>
    </source>
</evidence>
<dbReference type="GO" id="GO:0098796">
    <property type="term" value="C:membrane protein complex"/>
    <property type="evidence" value="ECO:0007669"/>
    <property type="project" value="UniProtKB-ARBA"/>
</dbReference>
<dbReference type="RefSeq" id="WP_246113049.1">
    <property type="nucleotide sequence ID" value="NZ_SJPK01000017.1"/>
</dbReference>
<dbReference type="InterPro" id="IPR003593">
    <property type="entry name" value="AAA+_ATPase"/>
</dbReference>
<feature type="compositionally biased region" description="Pro residues" evidence="5">
    <location>
        <begin position="10"/>
        <end position="21"/>
    </location>
</feature>
<dbReference type="CDD" id="cd03255">
    <property type="entry name" value="ABC_MJ0796_LolCDE_FtsE"/>
    <property type="match status" value="1"/>
</dbReference>
<accession>A0A5C5WZC7</accession>
<dbReference type="FunFam" id="3.40.50.300:FF:000032">
    <property type="entry name" value="Export ABC transporter ATP-binding protein"/>
    <property type="match status" value="1"/>
</dbReference>
<keyword evidence="3 7" id="KW-0067">ATP-binding</keyword>
<dbReference type="EMBL" id="SJPK01000017">
    <property type="protein sequence ID" value="TWT56097.1"/>
    <property type="molecule type" value="Genomic_DNA"/>
</dbReference>
<dbReference type="InterPro" id="IPR015854">
    <property type="entry name" value="ABC_transpr_LolD-like"/>
</dbReference>